<feature type="domain" description="Heterokaryon incompatibility" evidence="1">
    <location>
        <begin position="279"/>
        <end position="430"/>
    </location>
</feature>
<evidence type="ECO:0000313" key="3">
    <source>
        <dbReference type="Proteomes" id="UP000829685"/>
    </source>
</evidence>
<gene>
    <name evidence="2" type="ORF">JX265_006693</name>
</gene>
<evidence type="ECO:0000259" key="1">
    <source>
        <dbReference type="Pfam" id="PF06985"/>
    </source>
</evidence>
<proteinExistence type="predicted"/>
<evidence type="ECO:0000313" key="2">
    <source>
        <dbReference type="EMBL" id="KAI1869603.1"/>
    </source>
</evidence>
<comment type="caution">
    <text evidence="2">The sequence shown here is derived from an EMBL/GenBank/DDBJ whole genome shotgun (WGS) entry which is preliminary data.</text>
</comment>
<name>A0A9P9WM56_9PEZI</name>
<organism evidence="2 3">
    <name type="scientific">Neoarthrinium moseri</name>
    <dbReference type="NCBI Taxonomy" id="1658444"/>
    <lineage>
        <taxon>Eukaryota</taxon>
        <taxon>Fungi</taxon>
        <taxon>Dikarya</taxon>
        <taxon>Ascomycota</taxon>
        <taxon>Pezizomycotina</taxon>
        <taxon>Sordariomycetes</taxon>
        <taxon>Xylariomycetidae</taxon>
        <taxon>Amphisphaeriales</taxon>
        <taxon>Apiosporaceae</taxon>
        <taxon>Neoarthrinium</taxon>
    </lineage>
</organism>
<dbReference type="PANTHER" id="PTHR33112">
    <property type="entry name" value="DOMAIN PROTEIN, PUTATIVE-RELATED"/>
    <property type="match status" value="1"/>
</dbReference>
<accession>A0A9P9WM56</accession>
<dbReference type="AlphaFoldDB" id="A0A9P9WM56"/>
<dbReference type="InterPro" id="IPR010730">
    <property type="entry name" value="HET"/>
</dbReference>
<dbReference type="Proteomes" id="UP000829685">
    <property type="component" value="Unassembled WGS sequence"/>
</dbReference>
<dbReference type="EMBL" id="JAFIMR010000015">
    <property type="protein sequence ID" value="KAI1869603.1"/>
    <property type="molecule type" value="Genomic_DNA"/>
</dbReference>
<protein>
    <recommendedName>
        <fullName evidence="1">Heterokaryon incompatibility domain-containing protein</fullName>
    </recommendedName>
</protein>
<keyword evidence="3" id="KW-1185">Reference proteome</keyword>
<reference evidence="2" key="1">
    <citation type="submission" date="2021-03" db="EMBL/GenBank/DDBJ databases">
        <title>Revisited historic fungal species revealed as producer of novel bioactive compounds through whole genome sequencing and comparative genomics.</title>
        <authorList>
            <person name="Vignolle G.A."/>
            <person name="Hochenegger N."/>
            <person name="Mach R.L."/>
            <person name="Mach-Aigner A.R."/>
            <person name="Javad Rahimi M."/>
            <person name="Salim K.A."/>
            <person name="Chan C.M."/>
            <person name="Lim L.B.L."/>
            <person name="Cai F."/>
            <person name="Druzhinina I.S."/>
            <person name="U'Ren J.M."/>
            <person name="Derntl C."/>
        </authorList>
    </citation>
    <scope>NUCLEOTIDE SEQUENCE</scope>
    <source>
        <strain evidence="2">TUCIM 5799</strain>
    </source>
</reference>
<dbReference type="PANTHER" id="PTHR33112:SF16">
    <property type="entry name" value="HETEROKARYON INCOMPATIBILITY DOMAIN-CONTAINING PROTEIN"/>
    <property type="match status" value="1"/>
</dbReference>
<dbReference type="Pfam" id="PF06985">
    <property type="entry name" value="HET"/>
    <property type="match status" value="1"/>
</dbReference>
<sequence>MEATTLEQVYRLLTSADASLTYKPFREERSPSVASPHSCLHCGKVLVNGDIFREKPLVHFGDDRYSRDTSPSLKVSYGLDEAIAASREGCKLYEWFLDTLSIEILSVHSLAFPIDRIEFHLAFETDGKIDCGPIIEAVGRDGERRRLVNKGLVGVPWSRLSICAPRDDPASSIIPHRPAETDVFSTRSIEFARDCLSTCMKHHEQCRTDWLKADLHRVAQDRHPLEDIALDNETIALEDLPTRLLKINKVLESGKLMVSLITVKDLSISEQSQVAADGFAALSYCWGREGNPVQLTAKTLEELQSGIVTSSLPSTINDAIHFAHALGLKYIWVDALCIFQDSTQDKELEITRMGSYYGTNTVTLCAASAPGSSNGLRSTEPAPSLYRVPPLVLRCHVGGGGGGGGAGRILLHSSLDLREPITGRGWTLQESLLSRRLVIFSHQLYWCCATANAACEGELATLPRAPNRNFGAPASLVPGVYPAQVLRDYPPEVQWYLGVGDFARRRLGVEADKLLAVSAFAGRVHARFRACGGPRDDGTARAHRSPGASIAYVAGLFLSRRDLSLVTPQLFWQVARTADCTRPKAYRAPSWSWASVDGELKLGESERGSHTVTGFDVTLTNANAPYGSVQQAAIRMSGCHMPSLQESLGFGVQIVDAADLPSERGVRILADTPPDAELIQSAITESKSPVFLLHLSGDVTRPGREIPYGCVGLVVMPAPGAVPNTYQRLGTFNFYRSLQDYQIETSEGAKTLFDVPRQDVALW</sequence>